<evidence type="ECO:0000256" key="3">
    <source>
        <dbReference type="SAM" id="MobiDB-lite"/>
    </source>
</evidence>
<reference evidence="7" key="2">
    <citation type="submission" date="2015-01" db="EMBL/GenBank/DDBJ databases">
        <title>Evolutionary Origins and Diversification of the Mycorrhizal Mutualists.</title>
        <authorList>
            <consortium name="DOE Joint Genome Institute"/>
            <consortium name="Mycorrhizal Genomics Consortium"/>
            <person name="Kohler A."/>
            <person name="Kuo A."/>
            <person name="Nagy L.G."/>
            <person name="Floudas D."/>
            <person name="Copeland A."/>
            <person name="Barry K.W."/>
            <person name="Cichocki N."/>
            <person name="Veneault-Fourrey C."/>
            <person name="LaButti K."/>
            <person name="Lindquist E.A."/>
            <person name="Lipzen A."/>
            <person name="Lundell T."/>
            <person name="Morin E."/>
            <person name="Murat C."/>
            <person name="Riley R."/>
            <person name="Ohm R."/>
            <person name="Sun H."/>
            <person name="Tunlid A."/>
            <person name="Henrissat B."/>
            <person name="Grigoriev I.V."/>
            <person name="Hibbett D.S."/>
            <person name="Martin F."/>
        </authorList>
    </citation>
    <scope>NUCLEOTIDE SEQUENCE [LARGE SCALE GENOMIC DNA]</scope>
    <source>
        <strain evidence="7">MAFF 305830</strain>
    </source>
</reference>
<evidence type="ECO:0000256" key="2">
    <source>
        <dbReference type="ARBA" id="ARBA00013850"/>
    </source>
</evidence>
<dbReference type="AlphaFoldDB" id="A0A0C3BL53"/>
<feature type="compositionally biased region" description="Basic and acidic residues" evidence="3">
    <location>
        <begin position="124"/>
        <end position="146"/>
    </location>
</feature>
<dbReference type="PANTHER" id="PTHR15565:SF0">
    <property type="entry name" value="PROTEIN AATF"/>
    <property type="match status" value="1"/>
</dbReference>
<feature type="compositionally biased region" description="Low complexity" evidence="3">
    <location>
        <begin position="87"/>
        <end position="103"/>
    </location>
</feature>
<feature type="compositionally biased region" description="Acidic residues" evidence="3">
    <location>
        <begin position="35"/>
        <end position="45"/>
    </location>
</feature>
<dbReference type="HOGENOM" id="CLU_018299_2_1_1"/>
<dbReference type="Pfam" id="PF13339">
    <property type="entry name" value="AATF-Che1"/>
    <property type="match status" value="1"/>
</dbReference>
<evidence type="ECO:0000256" key="1">
    <source>
        <dbReference type="ARBA" id="ARBA00008966"/>
    </source>
</evidence>
<evidence type="ECO:0000259" key="5">
    <source>
        <dbReference type="Pfam" id="PF13339"/>
    </source>
</evidence>
<dbReference type="OrthoDB" id="5783963at2759"/>
<dbReference type="InterPro" id="IPR012617">
    <property type="entry name" value="AATF_C"/>
</dbReference>
<accession>A0A0C3BL53</accession>
<feature type="domain" description="AATF leucine zipper-containing" evidence="5">
    <location>
        <begin position="143"/>
        <end position="279"/>
    </location>
</feature>
<organism evidence="6 7">
    <name type="scientific">Serendipita vermifera MAFF 305830</name>
    <dbReference type="NCBI Taxonomy" id="933852"/>
    <lineage>
        <taxon>Eukaryota</taxon>
        <taxon>Fungi</taxon>
        <taxon>Dikarya</taxon>
        <taxon>Basidiomycota</taxon>
        <taxon>Agaricomycotina</taxon>
        <taxon>Agaricomycetes</taxon>
        <taxon>Sebacinales</taxon>
        <taxon>Serendipitaceae</taxon>
        <taxon>Serendipita</taxon>
    </lineage>
</organism>
<dbReference type="InterPro" id="IPR025160">
    <property type="entry name" value="AATF"/>
</dbReference>
<feature type="domain" description="Apoptosis-antagonizing transcription factor C-terminal" evidence="4">
    <location>
        <begin position="363"/>
        <end position="440"/>
    </location>
</feature>
<keyword evidence="7" id="KW-1185">Reference proteome</keyword>
<feature type="compositionally biased region" description="Basic and acidic residues" evidence="3">
    <location>
        <begin position="58"/>
        <end position="68"/>
    </location>
</feature>
<evidence type="ECO:0000313" key="6">
    <source>
        <dbReference type="EMBL" id="KIM32794.1"/>
    </source>
</evidence>
<proteinExistence type="inferred from homology"/>
<sequence>MFIGLTLAQQLAQLEDPTPIDVDPEDDFPSHTREEDEDTEDEGSGGEEKAHYLTVDRSTLRGLHESLNEPKYAGRKITRELGDMQLSDNSDGSQGSEESSSSESTEDEEESNASGSDAEMDGVEAGRDSEDASKVIQRARDSDRAKGKAVSKQMAIWDSILDARIRLQKASSLCNTLPIEPNLGRLSSQDDGKKSACAFLREALLLSEDLFTLNEVLMTANASSSNKAENSRKRKRIEPSSDDLEVLAAQVQRASRDLALIQQESHPHLLATLLKWSNKIQAVTPASLLPSTRNAFKSSRNVHTKPVTELIQESLADHSKAVARTQIRRGAARIDASETGVTGLDIEGKPLQEVEIFDDADFYQQLLRDVIDGQASNGYGDEDLNHRPKKVKKNVDTRASKGRKLRYETHEKIQNFMVPIPTIVDGWHEEKIDELFASLLGKPSADANNRVQLDTPGTALVQDGFRIFG</sequence>
<dbReference type="InterPro" id="IPR039223">
    <property type="entry name" value="AATF/Bfr2"/>
</dbReference>
<dbReference type="PANTHER" id="PTHR15565">
    <property type="entry name" value="AATF PROTEIN APOPTOSIS ANTAGONIZING TRANSCRIPTION FACTOR"/>
    <property type="match status" value="1"/>
</dbReference>
<feature type="region of interest" description="Disordered" evidence="3">
    <location>
        <begin position="12"/>
        <end position="148"/>
    </location>
</feature>
<comment type="similarity">
    <text evidence="1">Belongs to the AATF family.</text>
</comment>
<dbReference type="GO" id="GO:0000462">
    <property type="term" value="P:maturation of SSU-rRNA from tricistronic rRNA transcript (SSU-rRNA, 5.8S rRNA, LSU-rRNA)"/>
    <property type="evidence" value="ECO:0007669"/>
    <property type="project" value="TreeGrafter"/>
</dbReference>
<gene>
    <name evidence="6" type="ORF">M408DRAFT_62753</name>
</gene>
<evidence type="ECO:0000313" key="7">
    <source>
        <dbReference type="Proteomes" id="UP000054097"/>
    </source>
</evidence>
<evidence type="ECO:0000259" key="4">
    <source>
        <dbReference type="Pfam" id="PF08164"/>
    </source>
</evidence>
<name>A0A0C3BL53_SERVB</name>
<dbReference type="STRING" id="933852.A0A0C3BL53"/>
<dbReference type="EMBL" id="KN824279">
    <property type="protein sequence ID" value="KIM32794.1"/>
    <property type="molecule type" value="Genomic_DNA"/>
</dbReference>
<protein>
    <recommendedName>
        <fullName evidence="2">Protein BFR2</fullName>
    </recommendedName>
</protein>
<dbReference type="Proteomes" id="UP000054097">
    <property type="component" value="Unassembled WGS sequence"/>
</dbReference>
<reference evidence="6 7" key="1">
    <citation type="submission" date="2014-04" db="EMBL/GenBank/DDBJ databases">
        <authorList>
            <consortium name="DOE Joint Genome Institute"/>
            <person name="Kuo A."/>
            <person name="Zuccaro A."/>
            <person name="Kohler A."/>
            <person name="Nagy L.G."/>
            <person name="Floudas D."/>
            <person name="Copeland A."/>
            <person name="Barry K.W."/>
            <person name="Cichocki N."/>
            <person name="Veneault-Fourrey C."/>
            <person name="LaButti K."/>
            <person name="Lindquist E.A."/>
            <person name="Lipzen A."/>
            <person name="Lundell T."/>
            <person name="Morin E."/>
            <person name="Murat C."/>
            <person name="Sun H."/>
            <person name="Tunlid A."/>
            <person name="Henrissat B."/>
            <person name="Grigoriev I.V."/>
            <person name="Hibbett D.S."/>
            <person name="Martin F."/>
            <person name="Nordberg H.P."/>
            <person name="Cantor M.N."/>
            <person name="Hua S.X."/>
        </authorList>
    </citation>
    <scope>NUCLEOTIDE SEQUENCE [LARGE SCALE GENOMIC DNA]</scope>
    <source>
        <strain evidence="6 7">MAFF 305830</strain>
    </source>
</reference>
<dbReference type="GO" id="GO:0005730">
    <property type="term" value="C:nucleolus"/>
    <property type="evidence" value="ECO:0007669"/>
    <property type="project" value="TreeGrafter"/>
</dbReference>
<dbReference type="Pfam" id="PF08164">
    <property type="entry name" value="TRAUB"/>
    <property type="match status" value="1"/>
</dbReference>